<evidence type="ECO:0000256" key="1">
    <source>
        <dbReference type="SAM" id="Coils"/>
    </source>
</evidence>
<dbReference type="InterPro" id="IPR031504">
    <property type="entry name" value="DMAP1-like"/>
</dbReference>
<dbReference type="Proteomes" id="UP000016927">
    <property type="component" value="Unassembled WGS sequence"/>
</dbReference>
<keyword evidence="1" id="KW-0175">Coiled coil</keyword>
<keyword evidence="3" id="KW-1185">Reference proteome</keyword>
<feature type="coiled-coil region" evidence="1">
    <location>
        <begin position="32"/>
        <end position="59"/>
    </location>
</feature>
<proteinExistence type="predicted"/>
<dbReference type="Pfam" id="PF17024">
    <property type="entry name" value="DMAP1_like"/>
    <property type="match status" value="1"/>
</dbReference>
<protein>
    <submittedName>
        <fullName evidence="2">Uncharacterized protein</fullName>
    </submittedName>
</protein>
<sequence length="151" mass="17924">MSIHIHFSPIKILTVFTFTTPPLLHTPFSRIMNDSNKNFLNLLEEVEELSLKRKQILERHFYELTKYNIDDLEDRDSIITRIVGKAPSHPNAFLASSLGFTKSSWNKKYENMFLKFGLDRKLKHLTYRNMLHFEKLKLLVIKYHEVNKKGM</sequence>
<organism evidence="2 3">
    <name type="scientific">Nosema bombycis (strain CQ1 / CVCC 102059)</name>
    <name type="common">Microsporidian parasite</name>
    <name type="synonym">Pebrine of silkworm</name>
    <dbReference type="NCBI Taxonomy" id="578461"/>
    <lineage>
        <taxon>Eukaryota</taxon>
        <taxon>Fungi</taxon>
        <taxon>Fungi incertae sedis</taxon>
        <taxon>Microsporidia</taxon>
        <taxon>Nosematidae</taxon>
        <taxon>Nosema</taxon>
    </lineage>
</organism>
<dbReference type="HOGENOM" id="CLU_1732014_0_0_1"/>
<dbReference type="OMA" id="FSRIMND"/>
<evidence type="ECO:0000313" key="3">
    <source>
        <dbReference type="Proteomes" id="UP000016927"/>
    </source>
</evidence>
<dbReference type="AlphaFoldDB" id="R0MIR8"/>
<reference evidence="2 3" key="1">
    <citation type="journal article" date="2013" name="BMC Genomics">
        <title>Comparative genomics of parasitic silkworm microsporidia reveal an association between genome expansion and host adaptation.</title>
        <authorList>
            <person name="Pan G."/>
            <person name="Xu J."/>
            <person name="Li T."/>
            <person name="Xia Q."/>
            <person name="Liu S.L."/>
            <person name="Zhang G."/>
            <person name="Li S."/>
            <person name="Li C."/>
            <person name="Liu H."/>
            <person name="Yang L."/>
            <person name="Liu T."/>
            <person name="Zhang X."/>
            <person name="Wu Z."/>
            <person name="Fan W."/>
            <person name="Dang X."/>
            <person name="Xiang H."/>
            <person name="Tao M."/>
            <person name="Li Y."/>
            <person name="Hu J."/>
            <person name="Li Z."/>
            <person name="Lin L."/>
            <person name="Luo J."/>
            <person name="Geng L."/>
            <person name="Wang L."/>
            <person name="Long M."/>
            <person name="Wan Y."/>
            <person name="He N."/>
            <person name="Zhang Z."/>
            <person name="Lu C."/>
            <person name="Keeling P.J."/>
            <person name="Wang J."/>
            <person name="Xiang Z."/>
            <person name="Zhou Z."/>
        </authorList>
    </citation>
    <scope>NUCLEOTIDE SEQUENCE [LARGE SCALE GENOMIC DNA]</scope>
    <source>
        <strain evidence="3">CQ1 / CVCC 102059</strain>
    </source>
</reference>
<name>R0MIR8_NOSB1</name>
<accession>R0MIR8</accession>
<dbReference type="VEuPathDB" id="MicrosporidiaDB:NBO_378g0004"/>
<dbReference type="EMBL" id="KB909286">
    <property type="protein sequence ID" value="EOB12693.1"/>
    <property type="molecule type" value="Genomic_DNA"/>
</dbReference>
<evidence type="ECO:0000313" key="2">
    <source>
        <dbReference type="EMBL" id="EOB12693.1"/>
    </source>
</evidence>
<gene>
    <name evidence="2" type="ORF">NBO_378g0004</name>
</gene>
<dbReference type="OrthoDB" id="2189046at2759"/>